<gene>
    <name evidence="2" type="ORF">SDC9_120343</name>
</gene>
<feature type="compositionally biased region" description="Basic residues" evidence="1">
    <location>
        <begin position="139"/>
        <end position="167"/>
    </location>
</feature>
<sequence>MAVGHLNADHGNFVRNGGDAHARGPQRQRDVIRQIGDFGKLDPLIQHKFVPGDGGAVDHLARRGLHAEALQRLAKAAGVVPQLGSRLRKVAAAVFIQQRDGRELIGPFPGGQGVLDLGRDLGGGGGHLLGGGAGFFSRGHGRGGRNRSGRGRKDRRHSGRSHRFRQGNRLRYRHGDWSRDLHRLGLRLGGLCRLLRQKLVGSELLIGFLAEKAVEQAGLFLRRGPLFAIQRNVDCAARSASLPRPFGGNGRDRPGRRLRLRLVPEAAAALFHQALGCDAQGGHQHDKEAHRKHYNRCRS</sequence>
<organism evidence="2">
    <name type="scientific">bioreactor metagenome</name>
    <dbReference type="NCBI Taxonomy" id="1076179"/>
    <lineage>
        <taxon>unclassified sequences</taxon>
        <taxon>metagenomes</taxon>
        <taxon>ecological metagenomes</taxon>
    </lineage>
</organism>
<dbReference type="EMBL" id="VSSQ01025313">
    <property type="protein sequence ID" value="MPM73363.1"/>
    <property type="molecule type" value="Genomic_DNA"/>
</dbReference>
<evidence type="ECO:0000256" key="1">
    <source>
        <dbReference type="SAM" id="MobiDB-lite"/>
    </source>
</evidence>
<feature type="region of interest" description="Disordered" evidence="1">
    <location>
        <begin position="134"/>
        <end position="167"/>
    </location>
</feature>
<evidence type="ECO:0000313" key="2">
    <source>
        <dbReference type="EMBL" id="MPM73363.1"/>
    </source>
</evidence>
<dbReference type="AlphaFoldDB" id="A0A645C983"/>
<feature type="region of interest" description="Disordered" evidence="1">
    <location>
        <begin position="1"/>
        <end position="26"/>
    </location>
</feature>
<accession>A0A645C983</accession>
<proteinExistence type="predicted"/>
<comment type="caution">
    <text evidence="2">The sequence shown here is derived from an EMBL/GenBank/DDBJ whole genome shotgun (WGS) entry which is preliminary data.</text>
</comment>
<reference evidence="2" key="1">
    <citation type="submission" date="2019-08" db="EMBL/GenBank/DDBJ databases">
        <authorList>
            <person name="Kucharzyk K."/>
            <person name="Murdoch R.W."/>
            <person name="Higgins S."/>
            <person name="Loffler F."/>
        </authorList>
    </citation>
    <scope>NUCLEOTIDE SEQUENCE</scope>
</reference>
<protein>
    <submittedName>
        <fullName evidence="2">Uncharacterized protein</fullName>
    </submittedName>
</protein>
<name>A0A645C983_9ZZZZ</name>